<sequence>MIVASFEELAAAVRDRRVLLFAGAGLSMSVGLPSWHELIDHMKRELGLEDMPHQSGWSYQTLSEYYRLKNGSIGPLRSWMDRTWSVCSDKVRESEIHEIIVDLDFPLVYTTNYDNNLEIAYQAHAREFVKVANTSDIVNAERGLPQIIKFHGDFDDDESLVLAETDYFRRLAFDSPLDIKFKADAMGRTLLFLGYSMSDLNIRMLLYRLWQMWQESGRERDRPPSFVFSPKQDPVQQMVLSQWGIRVLHETADDPSAATLKFLRRLRDAVRNGVGAELK</sequence>
<dbReference type="EMBL" id="CP017077">
    <property type="protein sequence ID" value="AOR80915.1"/>
    <property type="molecule type" value="Genomic_DNA"/>
</dbReference>
<keyword evidence="1" id="KW-0614">Plasmid</keyword>
<dbReference type="Gene3D" id="3.40.50.1220">
    <property type="entry name" value="TPP-binding domain"/>
    <property type="match status" value="1"/>
</dbReference>
<dbReference type="InterPro" id="IPR014583">
    <property type="entry name" value="Uncharacterised_Sir2-like"/>
</dbReference>
<dbReference type="PIRSF" id="PIRSF033541">
    <property type="entry name" value="ORF25P_Sir2"/>
    <property type="match status" value="1"/>
</dbReference>
<dbReference type="AlphaFoldDB" id="A0A1D8AFN5"/>
<dbReference type="InterPro" id="IPR029035">
    <property type="entry name" value="DHS-like_NAD/FAD-binding_dom"/>
</dbReference>
<dbReference type="Proteomes" id="UP000094626">
    <property type="component" value="Plasmid pSA2"/>
</dbReference>
<keyword evidence="2" id="KW-1185">Reference proteome</keyword>
<proteinExistence type="predicted"/>
<dbReference type="Pfam" id="PF13289">
    <property type="entry name" value="SIR2_2"/>
    <property type="match status" value="1"/>
</dbReference>
<dbReference type="SUPFAM" id="SSF52467">
    <property type="entry name" value="DHS-like NAD/FAD-binding domain"/>
    <property type="match status" value="1"/>
</dbReference>
<accession>A0A1D8AFN5</accession>
<protein>
    <submittedName>
        <fullName evidence="1">Sir2 family NAD-dependent protein deacetylase</fullName>
    </submittedName>
</protein>
<gene>
    <name evidence="1" type="ORF">BES08_25065</name>
</gene>
<reference evidence="2" key="1">
    <citation type="journal article" date="2017" name="J. Biotechnol.">
        <title>Complete genome sequence of Novosphingobium resinovorum SA1, a versatile xenobiotic-degrading bacterium capable of utilizing sulfanilic acid.</title>
        <authorList>
            <person name="Hegedus B."/>
            <person name="Kos P.B."/>
            <person name="Balint B."/>
            <person name="Maroti G."/>
            <person name="Gan H.M."/>
            <person name="Perei K."/>
            <person name="Rakhely G."/>
        </authorList>
    </citation>
    <scope>NUCLEOTIDE SEQUENCE [LARGE SCALE GENOMIC DNA]</scope>
    <source>
        <strain evidence="2">SA1</strain>
    </source>
</reference>
<organism evidence="1 2">
    <name type="scientific">Novosphingobium resinovorum</name>
    <dbReference type="NCBI Taxonomy" id="158500"/>
    <lineage>
        <taxon>Bacteria</taxon>
        <taxon>Pseudomonadati</taxon>
        <taxon>Pseudomonadota</taxon>
        <taxon>Alphaproteobacteria</taxon>
        <taxon>Sphingomonadales</taxon>
        <taxon>Sphingomonadaceae</taxon>
        <taxon>Novosphingobium</taxon>
    </lineage>
</organism>
<geneLocation type="plasmid" evidence="1 2">
    <name>pSA2</name>
</geneLocation>
<name>A0A1D8AFN5_9SPHN</name>
<evidence type="ECO:0000313" key="1">
    <source>
        <dbReference type="EMBL" id="AOR80915.1"/>
    </source>
</evidence>
<dbReference type="OrthoDB" id="7357874at2"/>
<dbReference type="KEGG" id="nre:BES08_25065"/>
<evidence type="ECO:0000313" key="2">
    <source>
        <dbReference type="Proteomes" id="UP000094626"/>
    </source>
</evidence>
<dbReference type="RefSeq" id="WP_069710161.1">
    <property type="nucleotide sequence ID" value="NZ_CP017077.1"/>
</dbReference>